<organism evidence="5 6">
    <name type="scientific">Isoptericola haloaureus</name>
    <dbReference type="NCBI Taxonomy" id="1542902"/>
    <lineage>
        <taxon>Bacteria</taxon>
        <taxon>Bacillati</taxon>
        <taxon>Actinomycetota</taxon>
        <taxon>Actinomycetes</taxon>
        <taxon>Micrococcales</taxon>
        <taxon>Promicromonosporaceae</taxon>
        <taxon>Isoptericola</taxon>
    </lineage>
</organism>
<evidence type="ECO:0000259" key="3">
    <source>
        <dbReference type="Pfam" id="PF13828"/>
    </source>
</evidence>
<name>A0ABU7ZA21_9MICO</name>
<dbReference type="InterPro" id="IPR025241">
    <property type="entry name" value="DUF4190"/>
</dbReference>
<reference evidence="5" key="2">
    <citation type="submission" date="2024-02" db="EMBL/GenBank/DDBJ databases">
        <authorList>
            <person name="Prathaban M."/>
            <person name="Mythili R."/>
            <person name="Sharmila Devi N."/>
            <person name="Sobanaa M."/>
            <person name="Prathiviraj R."/>
            <person name="Selvin J."/>
        </authorList>
    </citation>
    <scope>NUCLEOTIDE SEQUENCE</scope>
    <source>
        <strain evidence="5">MP1014</strain>
    </source>
</reference>
<sequence>MTTPPQDPSHVADPFSAPTPSGGAGQQPSDGSAPPSGPPAAGPQPPYAAPSDPRTDGVSIAALVTGILGLALIPLGLGIAALVRIKRSGAAGKGLAIAGIVLGALSTVGWTVLVALFAAFVGTGLQEAVDEGLTEGFQEVTGTHLVVGDCFEPPADLTSGDPLQAVDCGVPHTAEVFGVDDVAADAFPGVETMQVQAEDFCLDVFGDYVGVDYMDSALQVIYFHPSELTWSVGDRRIICGATTMDGSPLHDSVAGSGV</sequence>
<keyword evidence="2" id="KW-0472">Membrane</keyword>
<feature type="region of interest" description="Disordered" evidence="1">
    <location>
        <begin position="1"/>
        <end position="54"/>
    </location>
</feature>
<evidence type="ECO:0000256" key="2">
    <source>
        <dbReference type="SAM" id="Phobius"/>
    </source>
</evidence>
<evidence type="ECO:0000256" key="1">
    <source>
        <dbReference type="SAM" id="MobiDB-lite"/>
    </source>
</evidence>
<keyword evidence="2" id="KW-0812">Transmembrane</keyword>
<proteinExistence type="predicted"/>
<keyword evidence="6" id="KW-1185">Reference proteome</keyword>
<evidence type="ECO:0000313" key="6">
    <source>
        <dbReference type="Proteomes" id="UP001310387"/>
    </source>
</evidence>
<dbReference type="EMBL" id="JBAGLP010000118">
    <property type="protein sequence ID" value="MEG3616259.1"/>
    <property type="molecule type" value="Genomic_DNA"/>
</dbReference>
<gene>
    <name evidence="5" type="ORF">V5O49_14100</name>
</gene>
<dbReference type="Proteomes" id="UP001310387">
    <property type="component" value="Unassembled WGS sequence"/>
</dbReference>
<dbReference type="Pfam" id="PF13845">
    <property type="entry name" value="Septum_form"/>
    <property type="match status" value="1"/>
</dbReference>
<feature type="transmembrane region" description="Helical" evidence="2">
    <location>
        <begin position="60"/>
        <end position="83"/>
    </location>
</feature>
<evidence type="ECO:0000259" key="4">
    <source>
        <dbReference type="Pfam" id="PF13845"/>
    </source>
</evidence>
<dbReference type="InterPro" id="IPR026004">
    <property type="entry name" value="Septum_form"/>
</dbReference>
<keyword evidence="2" id="KW-1133">Transmembrane helix</keyword>
<dbReference type="RefSeq" id="WP_332902750.1">
    <property type="nucleotide sequence ID" value="NZ_JBAGLP010000118.1"/>
</dbReference>
<dbReference type="Pfam" id="PF13828">
    <property type="entry name" value="DUF4190"/>
    <property type="match status" value="1"/>
</dbReference>
<comment type="caution">
    <text evidence="5">The sequence shown here is derived from an EMBL/GenBank/DDBJ whole genome shotgun (WGS) entry which is preliminary data.</text>
</comment>
<reference evidence="5" key="1">
    <citation type="journal article" date="2024" name="Antonie Van Leeuwenhoek">
        <title>Isoptericola haloaureus sp. nov., a dimorphic actinobacterium isolated from mangrove sediments of southeast India, implicating biosaline agricultural significance through nitrogen fixation and salt tolerance genes.</title>
        <authorList>
            <person name="Prathaban M."/>
            <person name="Prathiviraj R."/>
            <person name="Ravichandran M."/>
            <person name="Natarajan S.D."/>
            <person name="Sobanaa M."/>
            <person name="Hari Krishna Kumar S."/>
            <person name="Chandrasekar V."/>
            <person name="Selvin J."/>
        </authorList>
    </citation>
    <scope>NUCLEOTIDE SEQUENCE</scope>
    <source>
        <strain evidence="5">MP1014</strain>
    </source>
</reference>
<protein>
    <submittedName>
        <fullName evidence="5">DUF4190 domain-containing protein</fullName>
    </submittedName>
</protein>
<feature type="domain" description="DUF4190" evidence="3">
    <location>
        <begin position="59"/>
        <end position="113"/>
    </location>
</feature>
<feature type="domain" description="Septum formation-related" evidence="4">
    <location>
        <begin position="148"/>
        <end position="239"/>
    </location>
</feature>
<feature type="compositionally biased region" description="Pro residues" evidence="1">
    <location>
        <begin position="35"/>
        <end position="48"/>
    </location>
</feature>
<feature type="transmembrane region" description="Helical" evidence="2">
    <location>
        <begin position="95"/>
        <end position="121"/>
    </location>
</feature>
<evidence type="ECO:0000313" key="5">
    <source>
        <dbReference type="EMBL" id="MEG3616259.1"/>
    </source>
</evidence>
<accession>A0ABU7ZA21</accession>